<dbReference type="InterPro" id="IPR027417">
    <property type="entry name" value="P-loop_NTPase"/>
</dbReference>
<keyword evidence="6" id="KW-0614">Plasmid</keyword>
<proteinExistence type="inferred from homology"/>
<geneLocation type="plasmid" evidence="6 7">
    <name>pCLG1</name>
</geneLocation>
<protein>
    <submittedName>
        <fullName evidence="6">ABC transporter, ATP-binding protein</fullName>
    </submittedName>
</protein>
<evidence type="ECO:0000313" key="7">
    <source>
        <dbReference type="Proteomes" id="UP000006160"/>
    </source>
</evidence>
<keyword evidence="2" id="KW-0813">Transport</keyword>
<dbReference type="GeneID" id="66320109"/>
<name>A0A9N7AMA6_CLOBO</name>
<feature type="domain" description="ABC transporter" evidence="5">
    <location>
        <begin position="3"/>
        <end position="231"/>
    </location>
</feature>
<gene>
    <name evidence="6" type="ORF">CLG_0077</name>
</gene>
<dbReference type="SUPFAM" id="SSF52540">
    <property type="entry name" value="P-loop containing nucleoside triphosphate hydrolases"/>
    <property type="match status" value="1"/>
</dbReference>
<dbReference type="Gene3D" id="3.40.50.300">
    <property type="entry name" value="P-loop containing nucleotide triphosphate hydrolases"/>
    <property type="match status" value="1"/>
</dbReference>
<dbReference type="Pfam" id="PF00005">
    <property type="entry name" value="ABC_tran"/>
    <property type="match status" value="1"/>
</dbReference>
<dbReference type="RefSeq" id="WP_012669450.1">
    <property type="nucleotide sequence ID" value="NC_012946.1"/>
</dbReference>
<evidence type="ECO:0000256" key="3">
    <source>
        <dbReference type="ARBA" id="ARBA00022741"/>
    </source>
</evidence>
<dbReference type="AlphaFoldDB" id="A0A9N7AMA6"/>
<dbReference type="InterPro" id="IPR003593">
    <property type="entry name" value="AAA+_ATPase"/>
</dbReference>
<evidence type="ECO:0000256" key="4">
    <source>
        <dbReference type="ARBA" id="ARBA00022840"/>
    </source>
</evidence>
<keyword evidence="4 6" id="KW-0067">ATP-binding</keyword>
<evidence type="ECO:0000313" key="6">
    <source>
        <dbReference type="EMBL" id="ACT33647.1"/>
    </source>
</evidence>
<keyword evidence="3" id="KW-0547">Nucleotide-binding</keyword>
<dbReference type="PROSITE" id="PS50893">
    <property type="entry name" value="ABC_TRANSPORTER_2"/>
    <property type="match status" value="1"/>
</dbReference>
<evidence type="ECO:0000256" key="1">
    <source>
        <dbReference type="ARBA" id="ARBA00005417"/>
    </source>
</evidence>
<evidence type="ECO:0000256" key="2">
    <source>
        <dbReference type="ARBA" id="ARBA00022448"/>
    </source>
</evidence>
<dbReference type="PANTHER" id="PTHR43335:SF2">
    <property type="entry name" value="ABC TRANSPORTER, ATP-BINDING PROTEIN"/>
    <property type="match status" value="1"/>
</dbReference>
<dbReference type="PANTHER" id="PTHR43335">
    <property type="entry name" value="ABC TRANSPORTER, ATP-BINDING PROTEIN"/>
    <property type="match status" value="1"/>
</dbReference>
<comment type="similarity">
    <text evidence="1">Belongs to the ABC transporter superfamily.</text>
</comment>
<reference evidence="6 7" key="1">
    <citation type="submission" date="2009-06" db="EMBL/GenBank/DDBJ databases">
        <authorList>
            <person name="Shrivastava S."/>
            <person name="Brinkac L.B."/>
            <person name="Brown J.L."/>
            <person name="Bruce D.B."/>
            <person name="Detter C."/>
            <person name="Green L.D."/>
            <person name="Munk C.A."/>
            <person name="Rogers Y.C."/>
            <person name="Tapia R."/>
            <person name="Saunders E.S."/>
            <person name="Sims D.R."/>
            <person name="Smith L.A."/>
            <person name="Smith T.J."/>
            <person name="Sutton G."/>
            <person name="Brettin T."/>
        </authorList>
    </citation>
    <scope>NUCLEOTIDE SEQUENCE [LARGE SCALE GENOMIC DNA]</scope>
    <source>
        <strain evidence="7">D str. 1873</strain>
        <plasmid evidence="6 7">pCLG1</plasmid>
    </source>
</reference>
<dbReference type="CDD" id="cd03264">
    <property type="entry name" value="ABC_drug_resistance_like"/>
    <property type="match status" value="1"/>
</dbReference>
<dbReference type="GO" id="GO:0005524">
    <property type="term" value="F:ATP binding"/>
    <property type="evidence" value="ECO:0007669"/>
    <property type="project" value="UniProtKB-KW"/>
</dbReference>
<dbReference type="InterPro" id="IPR017871">
    <property type="entry name" value="ABC_transporter-like_CS"/>
</dbReference>
<organism evidence="6 7">
    <name type="scientific">Clostridium botulinum D str. 1873</name>
    <dbReference type="NCBI Taxonomy" id="592027"/>
    <lineage>
        <taxon>Bacteria</taxon>
        <taxon>Bacillati</taxon>
        <taxon>Bacillota</taxon>
        <taxon>Clostridia</taxon>
        <taxon>Eubacteriales</taxon>
        <taxon>Clostridiaceae</taxon>
        <taxon>Clostridium</taxon>
    </lineage>
</organism>
<dbReference type="InterPro" id="IPR003439">
    <property type="entry name" value="ABC_transporter-like_ATP-bd"/>
</dbReference>
<accession>A0A9N7AMA6</accession>
<sequence>MILSINNLTKKYDANIAVNNLNIEFKKGINALLGANGAGKTTLMKIIVTALKPTEGEITLDGKNIVENEKMYRNMLGFLPQDFNGYPEFSAKELMFYMGCLKNIPYKEIPSKTNELLKLVFLLDVQNKKIKTFSGGMKRRLGIAQALLNNPQILLLDEPTAGLDPKERIRFRNIVSNLSKDKIIILSTHIISDIEHMADNLIVMKKGKVSFEGSQEEILKKLNGKVWECSLLKDEINNVKDLDVLGKFEIEKDGSILIRGLSDVSPHPKAYKVQAKLEDIFLNYFKGGQFNESAN</sequence>
<evidence type="ECO:0000259" key="5">
    <source>
        <dbReference type="PROSITE" id="PS50893"/>
    </source>
</evidence>
<dbReference type="EMBL" id="CP001659">
    <property type="protein sequence ID" value="ACT33647.1"/>
    <property type="molecule type" value="Genomic_DNA"/>
</dbReference>
<dbReference type="GO" id="GO:0016887">
    <property type="term" value="F:ATP hydrolysis activity"/>
    <property type="evidence" value="ECO:0007669"/>
    <property type="project" value="InterPro"/>
</dbReference>
<dbReference type="SMART" id="SM00382">
    <property type="entry name" value="AAA"/>
    <property type="match status" value="1"/>
</dbReference>
<dbReference type="PROSITE" id="PS00211">
    <property type="entry name" value="ABC_TRANSPORTER_1"/>
    <property type="match status" value="1"/>
</dbReference>
<dbReference type="Proteomes" id="UP000006160">
    <property type="component" value="Plasmid pCLG1"/>
</dbReference>